<keyword evidence="4 6" id="KW-1133">Transmembrane helix</keyword>
<protein>
    <submittedName>
        <fullName evidence="8">MFS transporter</fullName>
    </submittedName>
</protein>
<evidence type="ECO:0000256" key="4">
    <source>
        <dbReference type="ARBA" id="ARBA00022989"/>
    </source>
</evidence>
<evidence type="ECO:0000256" key="2">
    <source>
        <dbReference type="ARBA" id="ARBA00022475"/>
    </source>
</evidence>
<dbReference type="Pfam" id="PF07690">
    <property type="entry name" value="MFS_1"/>
    <property type="match status" value="1"/>
</dbReference>
<feature type="transmembrane region" description="Helical" evidence="6">
    <location>
        <begin position="151"/>
        <end position="170"/>
    </location>
</feature>
<feature type="transmembrane region" description="Helical" evidence="6">
    <location>
        <begin position="176"/>
        <end position="197"/>
    </location>
</feature>
<dbReference type="RefSeq" id="WP_173577902.1">
    <property type="nucleotide sequence ID" value="NZ_WOSW01000026.1"/>
</dbReference>
<sequence length="424" mass="44588">MTKTVPPARGTSPIVPPHGVKAAFFILTFGTFVVGTGEFAIMGMLPQFAASLGLSTAAAGYAITAYALGVVIGAPLITILGARLSRRELLLILFLLFGFANILSVAMQTPGTVEIARFITGLPHGALIGISALVGASMVERSRRGWAVGRILSGIAISTLVGAPFSTFAADHFGWRVAYLIIAALGFLTFLGVWRYIPADHPNRRNSPLREVRALMNTQILLTLLTAAIGFGGMFAIYTYLTSVLQNVTHVPEWRIMIYMIMSGMGMLIGANAGAWLVDRNLNLAAIIALAGSALVMLVFPFVLHNEVALMIDVLLVPGFVNALGPSLQTRLMDFAGDAQTLAASLNHSAFNIANALGASLGSALLARQFGYGSLGIGGALLSVGGLLVYLVALALLKRSGSVETRGAIDQDMDSGSHLQHPLS</sequence>
<dbReference type="InterPro" id="IPR036259">
    <property type="entry name" value="MFS_trans_sf"/>
</dbReference>
<dbReference type="InterPro" id="IPR011701">
    <property type="entry name" value="MFS"/>
</dbReference>
<evidence type="ECO:0000256" key="6">
    <source>
        <dbReference type="SAM" id="Phobius"/>
    </source>
</evidence>
<evidence type="ECO:0000313" key="9">
    <source>
        <dbReference type="Proteomes" id="UP000615326"/>
    </source>
</evidence>
<dbReference type="Proteomes" id="UP000615326">
    <property type="component" value="Unassembled WGS sequence"/>
</dbReference>
<evidence type="ECO:0000256" key="3">
    <source>
        <dbReference type="ARBA" id="ARBA00022692"/>
    </source>
</evidence>
<feature type="transmembrane region" description="Helical" evidence="6">
    <location>
        <begin position="373"/>
        <end position="397"/>
    </location>
</feature>
<dbReference type="CDD" id="cd17324">
    <property type="entry name" value="MFS_NepI_like"/>
    <property type="match status" value="1"/>
</dbReference>
<dbReference type="Gene3D" id="1.20.1250.20">
    <property type="entry name" value="MFS general substrate transporter like domains"/>
    <property type="match status" value="1"/>
</dbReference>
<dbReference type="PANTHER" id="PTHR43124:SF3">
    <property type="entry name" value="CHLORAMPHENICOL EFFLUX PUMP RV0191"/>
    <property type="match status" value="1"/>
</dbReference>
<dbReference type="PANTHER" id="PTHR43124">
    <property type="entry name" value="PURINE EFFLUX PUMP PBUE"/>
    <property type="match status" value="1"/>
</dbReference>
<evidence type="ECO:0000256" key="1">
    <source>
        <dbReference type="ARBA" id="ARBA00004651"/>
    </source>
</evidence>
<comment type="caution">
    <text evidence="8">The sequence shown here is derived from an EMBL/GenBank/DDBJ whole genome shotgun (WGS) entry which is preliminary data.</text>
</comment>
<feature type="transmembrane region" description="Helical" evidence="6">
    <location>
        <begin position="218"/>
        <end position="241"/>
    </location>
</feature>
<evidence type="ECO:0000313" key="8">
    <source>
        <dbReference type="EMBL" id="NHO33384.1"/>
    </source>
</evidence>
<dbReference type="InterPro" id="IPR020846">
    <property type="entry name" value="MFS_dom"/>
</dbReference>
<organism evidence="8 9">
    <name type="scientific">Acetobacter fallax</name>
    <dbReference type="NCBI Taxonomy" id="1737473"/>
    <lineage>
        <taxon>Bacteria</taxon>
        <taxon>Pseudomonadati</taxon>
        <taxon>Pseudomonadota</taxon>
        <taxon>Alphaproteobacteria</taxon>
        <taxon>Acetobacterales</taxon>
        <taxon>Acetobacteraceae</taxon>
        <taxon>Acetobacter</taxon>
    </lineage>
</organism>
<accession>A0ABX0KAB9</accession>
<name>A0ABX0KAB9_9PROT</name>
<gene>
    <name evidence="8" type="ORF">GOB84_12565</name>
</gene>
<feature type="transmembrane region" description="Helical" evidence="6">
    <location>
        <begin position="115"/>
        <end position="139"/>
    </location>
</feature>
<keyword evidence="5 6" id="KW-0472">Membrane</keyword>
<feature type="transmembrane region" description="Helical" evidence="6">
    <location>
        <begin position="22"/>
        <end position="46"/>
    </location>
</feature>
<feature type="transmembrane region" description="Helical" evidence="6">
    <location>
        <begin position="89"/>
        <end position="109"/>
    </location>
</feature>
<dbReference type="InterPro" id="IPR050189">
    <property type="entry name" value="MFS_Efflux_Transporters"/>
</dbReference>
<feature type="transmembrane region" description="Helical" evidence="6">
    <location>
        <begin position="256"/>
        <end position="277"/>
    </location>
</feature>
<reference evidence="8 9" key="1">
    <citation type="journal article" date="2020" name="Int. J. Syst. Evol. Microbiol.">
        <title>Novel acetic acid bacteria from cider fermentations: Acetobacter conturbans sp. nov. and Acetobacter fallax sp. nov.</title>
        <authorList>
            <person name="Sombolestani A.S."/>
            <person name="Cleenwerck I."/>
            <person name="Cnockaert M."/>
            <person name="Borremans W."/>
            <person name="Wieme A.D."/>
            <person name="De Vuyst L."/>
            <person name="Vandamme P."/>
        </authorList>
    </citation>
    <scope>NUCLEOTIDE SEQUENCE [LARGE SCALE GENOMIC DNA]</scope>
    <source>
        <strain evidence="8 9">LMG 1637</strain>
    </source>
</reference>
<feature type="domain" description="Major facilitator superfamily (MFS) profile" evidence="7">
    <location>
        <begin position="23"/>
        <end position="397"/>
    </location>
</feature>
<comment type="subcellular location">
    <subcellularLocation>
        <location evidence="1">Cell membrane</location>
        <topology evidence="1">Multi-pass membrane protein</topology>
    </subcellularLocation>
</comment>
<keyword evidence="3 6" id="KW-0812">Transmembrane</keyword>
<feature type="transmembrane region" description="Helical" evidence="6">
    <location>
        <begin position="58"/>
        <end position="82"/>
    </location>
</feature>
<keyword evidence="9" id="KW-1185">Reference proteome</keyword>
<evidence type="ECO:0000256" key="5">
    <source>
        <dbReference type="ARBA" id="ARBA00023136"/>
    </source>
</evidence>
<proteinExistence type="predicted"/>
<dbReference type="EMBL" id="WOSW01000026">
    <property type="protein sequence ID" value="NHO33384.1"/>
    <property type="molecule type" value="Genomic_DNA"/>
</dbReference>
<evidence type="ECO:0000259" key="7">
    <source>
        <dbReference type="PROSITE" id="PS50850"/>
    </source>
</evidence>
<dbReference type="PROSITE" id="PS50850">
    <property type="entry name" value="MFS"/>
    <property type="match status" value="1"/>
</dbReference>
<dbReference type="SUPFAM" id="SSF103473">
    <property type="entry name" value="MFS general substrate transporter"/>
    <property type="match status" value="1"/>
</dbReference>
<keyword evidence="2" id="KW-1003">Cell membrane</keyword>
<feature type="transmembrane region" description="Helical" evidence="6">
    <location>
        <begin position="284"/>
        <end position="304"/>
    </location>
</feature>